<gene>
    <name evidence="1" type="ORF">JR050_14860</name>
</gene>
<dbReference type="Proteomes" id="UP001518925">
    <property type="component" value="Unassembled WGS sequence"/>
</dbReference>
<proteinExistence type="predicted"/>
<keyword evidence="2" id="KW-1185">Reference proteome</keyword>
<evidence type="ECO:0000313" key="2">
    <source>
        <dbReference type="Proteomes" id="UP001518925"/>
    </source>
</evidence>
<comment type="caution">
    <text evidence="1">The sequence shown here is derived from an EMBL/GenBank/DDBJ whole genome shotgun (WGS) entry which is preliminary data.</text>
</comment>
<keyword evidence="1" id="KW-0378">Hydrolase</keyword>
<name>A0ABS2DKI2_9BACI</name>
<evidence type="ECO:0000313" key="1">
    <source>
        <dbReference type="EMBL" id="MBM6618948.1"/>
    </source>
</evidence>
<accession>A0ABS2DKI2</accession>
<dbReference type="RefSeq" id="WP_204204287.1">
    <property type="nucleotide sequence ID" value="NZ_JAFELM010000036.1"/>
</dbReference>
<keyword evidence="1" id="KW-0347">Helicase</keyword>
<sequence>MKTMVYYIQSGTSYIPFYEYSTSTIEQDEIYARQLCEFFIKDGREYELYSNEMAGDEEVLIIQEKGAATKFSNEKTYPNGIHMEIRQYRNIGEMTLLHTFQLNTHWEAIRYLLKDVIEVPGYGQMVRDSAEMDEDRKCYVVYVTKVTE</sequence>
<dbReference type="EMBL" id="JAFELM010000036">
    <property type="protein sequence ID" value="MBM6618948.1"/>
    <property type="molecule type" value="Genomic_DNA"/>
</dbReference>
<keyword evidence="1" id="KW-0547">Nucleotide-binding</keyword>
<keyword evidence="1" id="KW-0067">ATP-binding</keyword>
<reference evidence="1 2" key="1">
    <citation type="submission" date="2021-02" db="EMBL/GenBank/DDBJ databases">
        <title>Bacillus sp. RD4P76, an endophyte from a halophyte.</title>
        <authorList>
            <person name="Sun J.-Q."/>
        </authorList>
    </citation>
    <scope>NUCLEOTIDE SEQUENCE [LARGE SCALE GENOMIC DNA]</scope>
    <source>
        <strain evidence="1 2">RD4P76</strain>
    </source>
</reference>
<dbReference type="GO" id="GO:0004386">
    <property type="term" value="F:helicase activity"/>
    <property type="evidence" value="ECO:0007669"/>
    <property type="project" value="UniProtKB-KW"/>
</dbReference>
<organism evidence="1 2">
    <name type="scientific">Bacillus suaedaesalsae</name>
    <dbReference type="NCBI Taxonomy" id="2810349"/>
    <lineage>
        <taxon>Bacteria</taxon>
        <taxon>Bacillati</taxon>
        <taxon>Bacillota</taxon>
        <taxon>Bacilli</taxon>
        <taxon>Bacillales</taxon>
        <taxon>Bacillaceae</taxon>
        <taxon>Bacillus</taxon>
    </lineage>
</organism>
<protein>
    <submittedName>
        <fullName evidence="1">RNA helicase</fullName>
    </submittedName>
</protein>